<gene>
    <name evidence="2" type="ORF">PYW07_013929</name>
</gene>
<feature type="chain" id="PRO_5042179678" evidence="1">
    <location>
        <begin position="18"/>
        <end position="109"/>
    </location>
</feature>
<feature type="signal peptide" evidence="1">
    <location>
        <begin position="1"/>
        <end position="17"/>
    </location>
</feature>
<dbReference type="EMBL" id="JARGEI010000020">
    <property type="protein sequence ID" value="KAJ8713559.1"/>
    <property type="molecule type" value="Genomic_DNA"/>
</dbReference>
<protein>
    <submittedName>
        <fullName evidence="2">Uncharacterized protein</fullName>
    </submittedName>
</protein>
<keyword evidence="1" id="KW-0732">Signal</keyword>
<keyword evidence="3" id="KW-1185">Reference proteome</keyword>
<comment type="caution">
    <text evidence="2">The sequence shown here is derived from an EMBL/GenBank/DDBJ whole genome shotgun (WGS) entry which is preliminary data.</text>
</comment>
<evidence type="ECO:0000313" key="3">
    <source>
        <dbReference type="Proteomes" id="UP001231518"/>
    </source>
</evidence>
<dbReference type="Proteomes" id="UP001231518">
    <property type="component" value="Chromosome 4"/>
</dbReference>
<reference evidence="2" key="1">
    <citation type="submission" date="2023-03" db="EMBL/GenBank/DDBJ databases">
        <title>Chromosome-level genomes of two armyworms, Mythimna separata and Mythimna loreyi, provide insights into the biosynthesis and reception of sex pheromones.</title>
        <authorList>
            <person name="Zhao H."/>
        </authorList>
    </citation>
    <scope>NUCLEOTIDE SEQUENCE</scope>
    <source>
        <strain evidence="2">BeijingLab</strain>
        <tissue evidence="2">Pupa</tissue>
    </source>
</reference>
<dbReference type="AlphaFoldDB" id="A0AAD7YG27"/>
<evidence type="ECO:0000256" key="1">
    <source>
        <dbReference type="SAM" id="SignalP"/>
    </source>
</evidence>
<organism evidence="2 3">
    <name type="scientific">Mythimna separata</name>
    <name type="common">Oriental armyworm</name>
    <name type="synonym">Pseudaletia separata</name>
    <dbReference type="NCBI Taxonomy" id="271217"/>
    <lineage>
        <taxon>Eukaryota</taxon>
        <taxon>Metazoa</taxon>
        <taxon>Ecdysozoa</taxon>
        <taxon>Arthropoda</taxon>
        <taxon>Hexapoda</taxon>
        <taxon>Insecta</taxon>
        <taxon>Pterygota</taxon>
        <taxon>Neoptera</taxon>
        <taxon>Endopterygota</taxon>
        <taxon>Lepidoptera</taxon>
        <taxon>Glossata</taxon>
        <taxon>Ditrysia</taxon>
        <taxon>Noctuoidea</taxon>
        <taxon>Noctuidae</taxon>
        <taxon>Noctuinae</taxon>
        <taxon>Hadenini</taxon>
        <taxon>Mythimna</taxon>
    </lineage>
</organism>
<name>A0AAD7YG27_MYTSE</name>
<evidence type="ECO:0000313" key="2">
    <source>
        <dbReference type="EMBL" id="KAJ8713559.1"/>
    </source>
</evidence>
<accession>A0AAD7YG27</accession>
<sequence>MQVKVLIVGLVTNLVSAYSSQTGCCKSEKEAFWDEFEDVLHAIPTEFQRSRKSVTRSVLESTDVFTAVLVMANKMQRDSVYSGSALCLNLTIANAFFQKKPQYLITYLP</sequence>
<proteinExistence type="predicted"/>